<dbReference type="FunFam" id="1.10.630.10:FF:000042">
    <property type="entry name" value="Cytochrome P450"/>
    <property type="match status" value="1"/>
</dbReference>
<feature type="transmembrane region" description="Helical" evidence="15">
    <location>
        <begin position="6"/>
        <end position="26"/>
    </location>
</feature>
<evidence type="ECO:0000256" key="9">
    <source>
        <dbReference type="ARBA" id="ARBA00023002"/>
    </source>
</evidence>
<evidence type="ECO:0008006" key="18">
    <source>
        <dbReference type="Google" id="ProtNLM"/>
    </source>
</evidence>
<dbReference type="InterPro" id="IPR017972">
    <property type="entry name" value="Cyt_P450_CS"/>
</dbReference>
<evidence type="ECO:0000256" key="2">
    <source>
        <dbReference type="ARBA" id="ARBA00004174"/>
    </source>
</evidence>
<evidence type="ECO:0000256" key="14">
    <source>
        <dbReference type="RuleBase" id="RU000461"/>
    </source>
</evidence>
<dbReference type="PROSITE" id="PS00086">
    <property type="entry name" value="CYTOCHROME_P450"/>
    <property type="match status" value="1"/>
</dbReference>
<sequence>MLLITAFFIILLIFFCFTGIIPILYWKRRKVPHLMAWPYFGNRISHVFHQHTMLDVLNKHYQAFREKRYFGFYNMCTPVLILRDLKLIKQITVEEFDSFPEHRRFIPDELDRLWSKNLFAMRGDEKWKSMRATLTPFFTGSKLKMMFGLMKSCSNQFTNHFLSQNQLVTVELKDAFTRLANDVIAITAFGVSCNSLENKTNEFYLMGKVISNVTGWRSSLQNLYQLSPTLYKFLGYPFYPKKEKSFFENLVNEIVKLRKNKGLSKVDVIHSLIEAKNKKDSILTNEDITAQVMIFFFAGFESISTMLCYTCYELAINPDVQENLYKEISVALRATNGDITYDMLMNIQYLGNILDESLRKWPPFNFIDRCSIKPFTIKPKESDEKSLYLEAGTVCIIPVLSIQRDPKYYPDPERFDPERFSKANKQVPYFSFGVGQRNCIGSRFALLEGRLIIAELIRKFKIVPVEKTEIPLVMNKGRNNAIPSNGFWLGLKPRR</sequence>
<evidence type="ECO:0000313" key="16">
    <source>
        <dbReference type="EMBL" id="KAF2903346.1"/>
    </source>
</evidence>
<evidence type="ECO:0000256" key="5">
    <source>
        <dbReference type="ARBA" id="ARBA00022617"/>
    </source>
</evidence>
<protein>
    <recommendedName>
        <fullName evidence="18">Cytochrome P450</fullName>
    </recommendedName>
</protein>
<evidence type="ECO:0000256" key="3">
    <source>
        <dbReference type="ARBA" id="ARBA00004406"/>
    </source>
</evidence>
<dbReference type="Proteomes" id="UP000801492">
    <property type="component" value="Unassembled WGS sequence"/>
</dbReference>
<dbReference type="InterPro" id="IPR002401">
    <property type="entry name" value="Cyt_P450_E_grp-I"/>
</dbReference>
<keyword evidence="15" id="KW-0812">Transmembrane</keyword>
<keyword evidence="12 15" id="KW-0472">Membrane</keyword>
<name>A0A8K0GL07_IGNLU</name>
<evidence type="ECO:0000256" key="11">
    <source>
        <dbReference type="ARBA" id="ARBA00023033"/>
    </source>
</evidence>
<dbReference type="GO" id="GO:0005506">
    <property type="term" value="F:iron ion binding"/>
    <property type="evidence" value="ECO:0007669"/>
    <property type="project" value="InterPro"/>
</dbReference>
<keyword evidence="15" id="KW-1133">Transmembrane helix</keyword>
<keyword evidence="10 13" id="KW-0408">Iron</keyword>
<keyword evidence="6 13" id="KW-0479">Metal-binding</keyword>
<dbReference type="PRINTS" id="PR00463">
    <property type="entry name" value="EP450I"/>
</dbReference>
<dbReference type="OrthoDB" id="2789670at2759"/>
<evidence type="ECO:0000256" key="13">
    <source>
        <dbReference type="PIRSR" id="PIRSR602401-1"/>
    </source>
</evidence>
<proteinExistence type="inferred from homology"/>
<dbReference type="GO" id="GO:0016705">
    <property type="term" value="F:oxidoreductase activity, acting on paired donors, with incorporation or reduction of molecular oxygen"/>
    <property type="evidence" value="ECO:0007669"/>
    <property type="project" value="InterPro"/>
</dbReference>
<dbReference type="PRINTS" id="PR00385">
    <property type="entry name" value="P450"/>
</dbReference>
<evidence type="ECO:0000313" key="17">
    <source>
        <dbReference type="Proteomes" id="UP000801492"/>
    </source>
</evidence>
<keyword evidence="9 14" id="KW-0560">Oxidoreductase</keyword>
<evidence type="ECO:0000256" key="7">
    <source>
        <dbReference type="ARBA" id="ARBA00022824"/>
    </source>
</evidence>
<evidence type="ECO:0000256" key="8">
    <source>
        <dbReference type="ARBA" id="ARBA00022848"/>
    </source>
</evidence>
<dbReference type="InterPro" id="IPR001128">
    <property type="entry name" value="Cyt_P450"/>
</dbReference>
<accession>A0A8K0GL07</accession>
<reference evidence="16" key="1">
    <citation type="submission" date="2019-08" db="EMBL/GenBank/DDBJ databases">
        <title>The genome of the North American firefly Photinus pyralis.</title>
        <authorList>
            <consortium name="Photinus pyralis genome working group"/>
            <person name="Fallon T.R."/>
            <person name="Sander Lower S.E."/>
            <person name="Weng J.-K."/>
        </authorList>
    </citation>
    <scope>NUCLEOTIDE SEQUENCE</scope>
    <source>
        <strain evidence="16">TRF0915ILg1</strain>
        <tissue evidence="16">Whole body</tissue>
    </source>
</reference>
<dbReference type="InterPro" id="IPR036396">
    <property type="entry name" value="Cyt_P450_sf"/>
</dbReference>
<evidence type="ECO:0000256" key="4">
    <source>
        <dbReference type="ARBA" id="ARBA00010617"/>
    </source>
</evidence>
<dbReference type="SUPFAM" id="SSF48264">
    <property type="entry name" value="Cytochrome P450"/>
    <property type="match status" value="1"/>
</dbReference>
<keyword evidence="7" id="KW-0256">Endoplasmic reticulum</keyword>
<dbReference type="Gene3D" id="1.10.630.10">
    <property type="entry name" value="Cytochrome P450"/>
    <property type="match status" value="1"/>
</dbReference>
<organism evidence="16 17">
    <name type="scientific">Ignelater luminosus</name>
    <name type="common">Cucubano</name>
    <name type="synonym">Pyrophorus luminosus</name>
    <dbReference type="NCBI Taxonomy" id="2038154"/>
    <lineage>
        <taxon>Eukaryota</taxon>
        <taxon>Metazoa</taxon>
        <taxon>Ecdysozoa</taxon>
        <taxon>Arthropoda</taxon>
        <taxon>Hexapoda</taxon>
        <taxon>Insecta</taxon>
        <taxon>Pterygota</taxon>
        <taxon>Neoptera</taxon>
        <taxon>Endopterygota</taxon>
        <taxon>Coleoptera</taxon>
        <taxon>Polyphaga</taxon>
        <taxon>Elateriformia</taxon>
        <taxon>Elateroidea</taxon>
        <taxon>Elateridae</taxon>
        <taxon>Agrypninae</taxon>
        <taxon>Pyrophorini</taxon>
        <taxon>Ignelater</taxon>
    </lineage>
</organism>
<keyword evidence="5 13" id="KW-0349">Heme</keyword>
<dbReference type="InterPro" id="IPR050476">
    <property type="entry name" value="Insect_CytP450_Detox"/>
</dbReference>
<gene>
    <name evidence="16" type="ORF">ILUMI_02842</name>
</gene>
<dbReference type="PANTHER" id="PTHR24292:SF54">
    <property type="entry name" value="CYP9F3-RELATED"/>
    <property type="match status" value="1"/>
</dbReference>
<keyword evidence="8" id="KW-0492">Microsome</keyword>
<evidence type="ECO:0000256" key="12">
    <source>
        <dbReference type="ARBA" id="ARBA00023136"/>
    </source>
</evidence>
<dbReference type="AlphaFoldDB" id="A0A8K0GL07"/>
<comment type="similarity">
    <text evidence="4 14">Belongs to the cytochrome P450 family.</text>
</comment>
<dbReference type="GO" id="GO:0005789">
    <property type="term" value="C:endoplasmic reticulum membrane"/>
    <property type="evidence" value="ECO:0007669"/>
    <property type="project" value="UniProtKB-SubCell"/>
</dbReference>
<comment type="subcellular location">
    <subcellularLocation>
        <location evidence="3">Endoplasmic reticulum membrane</location>
        <topology evidence="3">Peripheral membrane protein</topology>
    </subcellularLocation>
    <subcellularLocation>
        <location evidence="2">Microsome membrane</location>
        <topology evidence="2">Peripheral membrane protein</topology>
    </subcellularLocation>
</comment>
<dbReference type="GO" id="GO:0020037">
    <property type="term" value="F:heme binding"/>
    <property type="evidence" value="ECO:0007669"/>
    <property type="project" value="InterPro"/>
</dbReference>
<dbReference type="GO" id="GO:0004497">
    <property type="term" value="F:monooxygenase activity"/>
    <property type="evidence" value="ECO:0007669"/>
    <property type="project" value="UniProtKB-KW"/>
</dbReference>
<dbReference type="CDD" id="cd11056">
    <property type="entry name" value="CYP6-like"/>
    <property type="match status" value="1"/>
</dbReference>
<evidence type="ECO:0000256" key="10">
    <source>
        <dbReference type="ARBA" id="ARBA00023004"/>
    </source>
</evidence>
<keyword evidence="11 14" id="KW-0503">Monooxygenase</keyword>
<evidence type="ECO:0000256" key="1">
    <source>
        <dbReference type="ARBA" id="ARBA00001971"/>
    </source>
</evidence>
<evidence type="ECO:0000256" key="6">
    <source>
        <dbReference type="ARBA" id="ARBA00022723"/>
    </source>
</evidence>
<comment type="caution">
    <text evidence="16">The sequence shown here is derived from an EMBL/GenBank/DDBJ whole genome shotgun (WGS) entry which is preliminary data.</text>
</comment>
<keyword evidence="17" id="KW-1185">Reference proteome</keyword>
<feature type="binding site" description="axial binding residue" evidence="13">
    <location>
        <position position="439"/>
    </location>
    <ligand>
        <name>heme</name>
        <dbReference type="ChEBI" id="CHEBI:30413"/>
    </ligand>
    <ligandPart>
        <name>Fe</name>
        <dbReference type="ChEBI" id="CHEBI:18248"/>
    </ligandPart>
</feature>
<comment type="cofactor">
    <cofactor evidence="1 13">
        <name>heme</name>
        <dbReference type="ChEBI" id="CHEBI:30413"/>
    </cofactor>
</comment>
<evidence type="ECO:0000256" key="15">
    <source>
        <dbReference type="SAM" id="Phobius"/>
    </source>
</evidence>
<dbReference type="Pfam" id="PF00067">
    <property type="entry name" value="p450"/>
    <property type="match status" value="1"/>
</dbReference>
<dbReference type="EMBL" id="VTPC01001054">
    <property type="protein sequence ID" value="KAF2903346.1"/>
    <property type="molecule type" value="Genomic_DNA"/>
</dbReference>
<dbReference type="PANTHER" id="PTHR24292">
    <property type="entry name" value="CYTOCHROME P450"/>
    <property type="match status" value="1"/>
</dbReference>